<sequence>MPTKTASPTYLPYRENGAVKYAAPSTSSFSSDSRLYNTHISYDSDNEPLISNSIIPSELNEYDLAHFTATGRPAPRYVPPSGLASLGGHMFTAPQLLPQRYTDDSIIPAIIVDVIPSPSLHPPKARRASLLSKLKPSLKGYDNNEQRRHSEGNGGKEQKGIMKVVFMPRREYLKYFARGLQGEYIGSEPYRRWSEEELERDYEQYRPESMKKKQKN</sequence>
<keyword evidence="3" id="KW-1185">Reference proteome</keyword>
<dbReference type="EMBL" id="FJOG01000004">
    <property type="protein sequence ID" value="CZR54183.1"/>
    <property type="molecule type" value="Genomic_DNA"/>
</dbReference>
<proteinExistence type="predicted"/>
<organism evidence="2 3">
    <name type="scientific">Phialocephala subalpina</name>
    <dbReference type="NCBI Taxonomy" id="576137"/>
    <lineage>
        <taxon>Eukaryota</taxon>
        <taxon>Fungi</taxon>
        <taxon>Dikarya</taxon>
        <taxon>Ascomycota</taxon>
        <taxon>Pezizomycotina</taxon>
        <taxon>Leotiomycetes</taxon>
        <taxon>Helotiales</taxon>
        <taxon>Mollisiaceae</taxon>
        <taxon>Phialocephala</taxon>
        <taxon>Phialocephala fortinii species complex</taxon>
    </lineage>
</organism>
<evidence type="ECO:0000313" key="3">
    <source>
        <dbReference type="Proteomes" id="UP000184330"/>
    </source>
</evidence>
<feature type="region of interest" description="Disordered" evidence="1">
    <location>
        <begin position="131"/>
        <end position="157"/>
    </location>
</feature>
<gene>
    <name evidence="2" type="ORF">PAC_04066</name>
</gene>
<evidence type="ECO:0000256" key="1">
    <source>
        <dbReference type="SAM" id="MobiDB-lite"/>
    </source>
</evidence>
<protein>
    <submittedName>
        <fullName evidence="2">Uncharacterized protein</fullName>
    </submittedName>
</protein>
<evidence type="ECO:0000313" key="2">
    <source>
        <dbReference type="EMBL" id="CZR54183.1"/>
    </source>
</evidence>
<feature type="compositionally biased region" description="Basic and acidic residues" evidence="1">
    <location>
        <begin position="142"/>
        <end position="157"/>
    </location>
</feature>
<dbReference type="OrthoDB" id="4158258at2759"/>
<accession>A0A1L7WN47</accession>
<reference evidence="2 3" key="1">
    <citation type="submission" date="2016-03" db="EMBL/GenBank/DDBJ databases">
        <authorList>
            <person name="Ploux O."/>
        </authorList>
    </citation>
    <scope>NUCLEOTIDE SEQUENCE [LARGE SCALE GENOMIC DNA]</scope>
    <source>
        <strain evidence="2 3">UAMH 11012</strain>
    </source>
</reference>
<name>A0A1L7WN47_9HELO</name>
<dbReference type="AlphaFoldDB" id="A0A1L7WN47"/>
<dbReference type="Proteomes" id="UP000184330">
    <property type="component" value="Unassembled WGS sequence"/>
</dbReference>
<feature type="region of interest" description="Disordered" evidence="1">
    <location>
        <begin position="196"/>
        <end position="216"/>
    </location>
</feature>